<dbReference type="Gene3D" id="3.10.20.340">
    <property type="entry name" value="ArgJ beta chain, C-terminal domain"/>
    <property type="match status" value="1"/>
</dbReference>
<protein>
    <submittedName>
        <fullName evidence="1">Uncharacterized protein</fullName>
    </submittedName>
</protein>
<dbReference type="Proteomes" id="UP000600101">
    <property type="component" value="Unassembled WGS sequence"/>
</dbReference>
<accession>A0A9X0R1J1</accession>
<evidence type="ECO:0000313" key="1">
    <source>
        <dbReference type="EMBL" id="MBC4018006.1"/>
    </source>
</evidence>
<dbReference type="SUPFAM" id="SSF56266">
    <property type="entry name" value="DmpA/ArgJ-like"/>
    <property type="match status" value="1"/>
</dbReference>
<evidence type="ECO:0000313" key="2">
    <source>
        <dbReference type="Proteomes" id="UP000600101"/>
    </source>
</evidence>
<name>A0A9X0R1J1_9PROT</name>
<dbReference type="EMBL" id="JACOMF010000040">
    <property type="protein sequence ID" value="MBC4018006.1"/>
    <property type="molecule type" value="Genomic_DNA"/>
</dbReference>
<proteinExistence type="predicted"/>
<comment type="caution">
    <text evidence="1">The sequence shown here is derived from an EMBL/GenBank/DDBJ whole genome shotgun (WGS) entry which is preliminary data.</text>
</comment>
<dbReference type="AlphaFoldDB" id="A0A9X0R1J1"/>
<keyword evidence="2" id="KW-1185">Reference proteome</keyword>
<reference evidence="1" key="1">
    <citation type="submission" date="2020-08" db="EMBL/GenBank/DDBJ databases">
        <authorList>
            <person name="Hu Y."/>
            <person name="Nguyen S.V."/>
            <person name="Li F."/>
            <person name="Fanning S."/>
        </authorList>
    </citation>
    <scope>NUCLEOTIDE SEQUENCE</scope>
    <source>
        <strain evidence="1">SYSU D8009</strain>
    </source>
</reference>
<dbReference type="InterPro" id="IPR016117">
    <property type="entry name" value="ArgJ-like_dom_sf"/>
</dbReference>
<sequence>MAKEGGGVPGYDKAPVVIHLKGREVGIIIDVGLGKACVWTCGLTHGYIDINGSHRS</sequence>
<gene>
    <name evidence="1" type="ORF">H7965_22150</name>
</gene>
<organism evidence="1 2">
    <name type="scientific">Siccirubricoccus deserti</name>
    <dbReference type="NCBI Taxonomy" id="2013562"/>
    <lineage>
        <taxon>Bacteria</taxon>
        <taxon>Pseudomonadati</taxon>
        <taxon>Pseudomonadota</taxon>
        <taxon>Alphaproteobacteria</taxon>
        <taxon>Acetobacterales</taxon>
        <taxon>Roseomonadaceae</taxon>
        <taxon>Siccirubricoccus</taxon>
    </lineage>
</organism>
<dbReference type="InterPro" id="IPR042195">
    <property type="entry name" value="ArgJ_beta_C"/>
</dbReference>